<organism evidence="5 6">
    <name type="scientific">Negadavirga shengliensis</name>
    <dbReference type="NCBI Taxonomy" id="1389218"/>
    <lineage>
        <taxon>Bacteria</taxon>
        <taxon>Pseudomonadati</taxon>
        <taxon>Bacteroidota</taxon>
        <taxon>Cytophagia</taxon>
        <taxon>Cytophagales</taxon>
        <taxon>Cyclobacteriaceae</taxon>
        <taxon>Negadavirga</taxon>
    </lineage>
</organism>
<dbReference type="PANTHER" id="PTHR30154:SF34">
    <property type="entry name" value="TRANSCRIPTIONAL REGULATOR AZLB"/>
    <property type="match status" value="1"/>
</dbReference>
<evidence type="ECO:0000313" key="6">
    <source>
        <dbReference type="Proteomes" id="UP001595818"/>
    </source>
</evidence>
<dbReference type="InterPro" id="IPR019887">
    <property type="entry name" value="Tscrpt_reg_AsnC/Lrp_C"/>
</dbReference>
<dbReference type="PANTHER" id="PTHR30154">
    <property type="entry name" value="LEUCINE-RESPONSIVE REGULATORY PROTEIN"/>
    <property type="match status" value="1"/>
</dbReference>
<proteinExistence type="predicted"/>
<dbReference type="SUPFAM" id="SSF54909">
    <property type="entry name" value="Dimeric alpha+beta barrel"/>
    <property type="match status" value="1"/>
</dbReference>
<dbReference type="Gene3D" id="1.10.10.10">
    <property type="entry name" value="Winged helix-like DNA-binding domain superfamily/Winged helix DNA-binding domain"/>
    <property type="match status" value="1"/>
</dbReference>
<dbReference type="InterPro" id="IPR036390">
    <property type="entry name" value="WH_DNA-bd_sf"/>
</dbReference>
<dbReference type="Gene3D" id="3.30.70.920">
    <property type="match status" value="1"/>
</dbReference>
<keyword evidence="2" id="KW-0238">DNA-binding</keyword>
<sequence>MEKNLDIDNVDLKIISLLNEDAKTPYTEIAKKVFVSSGTVHVRMRKLEDMGIVKSATLNIDFSKLGYDISAFLGIYLEKSSLYDNVIERLKEIPEVINAYYTTGNYSIFAKIICKDTNHLREVLNEIQKVDGIDRTETLIVLEESINRPIQLLGSKVKAEGY</sequence>
<keyword evidence="3" id="KW-0804">Transcription</keyword>
<dbReference type="InterPro" id="IPR011991">
    <property type="entry name" value="ArsR-like_HTH"/>
</dbReference>
<dbReference type="RefSeq" id="WP_377063260.1">
    <property type="nucleotide sequence ID" value="NZ_JBHSJJ010000004.1"/>
</dbReference>
<dbReference type="SUPFAM" id="SSF46785">
    <property type="entry name" value="Winged helix' DNA-binding domain"/>
    <property type="match status" value="1"/>
</dbReference>
<dbReference type="SMART" id="SM00344">
    <property type="entry name" value="HTH_ASNC"/>
    <property type="match status" value="1"/>
</dbReference>
<keyword evidence="1" id="KW-0805">Transcription regulation</keyword>
<dbReference type="Proteomes" id="UP001595818">
    <property type="component" value="Unassembled WGS sequence"/>
</dbReference>
<name>A0ABV9SZ33_9BACT</name>
<evidence type="ECO:0000259" key="4">
    <source>
        <dbReference type="PROSITE" id="PS50956"/>
    </source>
</evidence>
<evidence type="ECO:0000256" key="3">
    <source>
        <dbReference type="ARBA" id="ARBA00023163"/>
    </source>
</evidence>
<reference evidence="6" key="1">
    <citation type="journal article" date="2019" name="Int. J. Syst. Evol. Microbiol.">
        <title>The Global Catalogue of Microorganisms (GCM) 10K type strain sequencing project: providing services to taxonomists for standard genome sequencing and annotation.</title>
        <authorList>
            <consortium name="The Broad Institute Genomics Platform"/>
            <consortium name="The Broad Institute Genome Sequencing Center for Infectious Disease"/>
            <person name="Wu L."/>
            <person name="Ma J."/>
        </authorList>
    </citation>
    <scope>NUCLEOTIDE SEQUENCE [LARGE SCALE GENOMIC DNA]</scope>
    <source>
        <strain evidence="6">CGMCC 4.7466</strain>
    </source>
</reference>
<comment type="caution">
    <text evidence="5">The sequence shown here is derived from an EMBL/GenBank/DDBJ whole genome shotgun (WGS) entry which is preliminary data.</text>
</comment>
<evidence type="ECO:0000313" key="5">
    <source>
        <dbReference type="EMBL" id="MFC4871616.1"/>
    </source>
</evidence>
<accession>A0ABV9SZ33</accession>
<dbReference type="InterPro" id="IPR011008">
    <property type="entry name" value="Dimeric_a/b-barrel"/>
</dbReference>
<evidence type="ECO:0000256" key="2">
    <source>
        <dbReference type="ARBA" id="ARBA00023125"/>
    </source>
</evidence>
<dbReference type="PRINTS" id="PR00033">
    <property type="entry name" value="HTHASNC"/>
</dbReference>
<dbReference type="InterPro" id="IPR019888">
    <property type="entry name" value="Tscrpt_reg_AsnC-like"/>
</dbReference>
<dbReference type="InterPro" id="IPR036388">
    <property type="entry name" value="WH-like_DNA-bd_sf"/>
</dbReference>
<dbReference type="EMBL" id="JBHSJJ010000004">
    <property type="protein sequence ID" value="MFC4871616.1"/>
    <property type="molecule type" value="Genomic_DNA"/>
</dbReference>
<protein>
    <submittedName>
        <fullName evidence="5">Lrp/AsnC ligand binding domain-containing protein</fullName>
    </submittedName>
</protein>
<feature type="domain" description="HTH asnC-type" evidence="4">
    <location>
        <begin position="7"/>
        <end position="68"/>
    </location>
</feature>
<evidence type="ECO:0000256" key="1">
    <source>
        <dbReference type="ARBA" id="ARBA00023015"/>
    </source>
</evidence>
<dbReference type="Pfam" id="PF13412">
    <property type="entry name" value="HTH_24"/>
    <property type="match status" value="1"/>
</dbReference>
<dbReference type="CDD" id="cd00090">
    <property type="entry name" value="HTH_ARSR"/>
    <property type="match status" value="1"/>
</dbReference>
<dbReference type="PROSITE" id="PS50956">
    <property type="entry name" value="HTH_ASNC_2"/>
    <property type="match status" value="1"/>
</dbReference>
<dbReference type="Pfam" id="PF01037">
    <property type="entry name" value="AsnC_trans_reg"/>
    <property type="match status" value="1"/>
</dbReference>
<gene>
    <name evidence="5" type="ORF">ACFPFU_07960</name>
</gene>
<keyword evidence="6" id="KW-1185">Reference proteome</keyword>
<dbReference type="InterPro" id="IPR000485">
    <property type="entry name" value="AsnC-type_HTH_dom"/>
</dbReference>